<comment type="caution">
    <text evidence="1">The sequence shown here is derived from an EMBL/GenBank/DDBJ whole genome shotgun (WGS) entry which is preliminary data.</text>
</comment>
<evidence type="ECO:0008006" key="3">
    <source>
        <dbReference type="Google" id="ProtNLM"/>
    </source>
</evidence>
<reference evidence="1 2" key="1">
    <citation type="submission" date="2024-03" db="EMBL/GenBank/DDBJ databases">
        <title>Novel Streptomyces species of biotechnological and ecological value are a feature of Machair soil.</title>
        <authorList>
            <person name="Prole J.R."/>
            <person name="Goodfellow M."/>
            <person name="Allenby N."/>
            <person name="Ward A.C."/>
        </authorList>
    </citation>
    <scope>NUCLEOTIDE SEQUENCE [LARGE SCALE GENOMIC DNA]</scope>
    <source>
        <strain evidence="1 2">MS1.AVA.1</strain>
    </source>
</reference>
<accession>A0ABU8UVQ0</accession>
<proteinExistence type="predicted"/>
<sequence length="340" mass="36498">MNNTTSPRTARPRRKRFLVAAATALVMVGGGAVGYTLVAREDKPDCTRLLSDTALQRALGDAYREDMDCGTFGTAIRDAATGSTPRAHTLAQARAMQAALGAVGDDIEQGQEPSIAPDLRAPLATALADYTQDTYEILSGVNGEYTHREDSAPWQDGKIIRMSVHPDDLVNVLRAVSQDPAAYADLRAAHVRECSTRLAMVPTQATGPAYSEPARGCAAGLGHYDGIADDIPKSQAEPWRSDVLRRLKNTADSPPPYEVNRSQHIEGSWQQAVAEQIDANQTLFLTNDSSRIVDIWATARGEGIDSKKVNDLQATVASDADSSSVATEEALRCTRTTECG</sequence>
<dbReference type="Proteomes" id="UP001376459">
    <property type="component" value="Unassembled WGS sequence"/>
</dbReference>
<evidence type="ECO:0000313" key="2">
    <source>
        <dbReference type="Proteomes" id="UP001376459"/>
    </source>
</evidence>
<name>A0ABU8UVQ0_9ACTN</name>
<gene>
    <name evidence="1" type="ORF">WKI71_45110</name>
</gene>
<keyword evidence="2" id="KW-1185">Reference proteome</keyword>
<evidence type="ECO:0000313" key="1">
    <source>
        <dbReference type="EMBL" id="MEJ8672969.1"/>
    </source>
</evidence>
<dbReference type="EMBL" id="JBBKAK010000001">
    <property type="protein sequence ID" value="MEJ8672969.1"/>
    <property type="molecule type" value="Genomic_DNA"/>
</dbReference>
<protein>
    <recommendedName>
        <fullName evidence="3">Secreted protein</fullName>
    </recommendedName>
</protein>
<organism evidence="1 2">
    <name type="scientific">Streptomyces machairae</name>
    <dbReference type="NCBI Taxonomy" id="3134109"/>
    <lineage>
        <taxon>Bacteria</taxon>
        <taxon>Bacillati</taxon>
        <taxon>Actinomycetota</taxon>
        <taxon>Actinomycetes</taxon>
        <taxon>Kitasatosporales</taxon>
        <taxon>Streptomycetaceae</taxon>
        <taxon>Streptomyces</taxon>
    </lineage>
</organism>